<dbReference type="PANTHER" id="PTHR47953">
    <property type="entry name" value="OS08G0105600 PROTEIN"/>
    <property type="match status" value="1"/>
</dbReference>
<organism evidence="12 13">
    <name type="scientific">Rubroshorea leprosula</name>
    <dbReference type="NCBI Taxonomy" id="152421"/>
    <lineage>
        <taxon>Eukaryota</taxon>
        <taxon>Viridiplantae</taxon>
        <taxon>Streptophyta</taxon>
        <taxon>Embryophyta</taxon>
        <taxon>Tracheophyta</taxon>
        <taxon>Spermatophyta</taxon>
        <taxon>Magnoliopsida</taxon>
        <taxon>eudicotyledons</taxon>
        <taxon>Gunneridae</taxon>
        <taxon>Pentapetalae</taxon>
        <taxon>rosids</taxon>
        <taxon>malvids</taxon>
        <taxon>Malvales</taxon>
        <taxon>Dipterocarpaceae</taxon>
        <taxon>Rubroshorea</taxon>
    </lineage>
</organism>
<reference evidence="12 13" key="1">
    <citation type="journal article" date="2021" name="Commun. Biol.">
        <title>The genome of Shorea leprosula (Dipterocarpaceae) highlights the ecological relevance of drought in aseasonal tropical rainforests.</title>
        <authorList>
            <person name="Ng K.K.S."/>
            <person name="Kobayashi M.J."/>
            <person name="Fawcett J.A."/>
            <person name="Hatakeyama M."/>
            <person name="Paape T."/>
            <person name="Ng C.H."/>
            <person name="Ang C.C."/>
            <person name="Tnah L.H."/>
            <person name="Lee C.T."/>
            <person name="Nishiyama T."/>
            <person name="Sese J."/>
            <person name="O'Brien M.J."/>
            <person name="Copetti D."/>
            <person name="Mohd Noor M.I."/>
            <person name="Ong R.C."/>
            <person name="Putra M."/>
            <person name="Sireger I.Z."/>
            <person name="Indrioko S."/>
            <person name="Kosugi Y."/>
            <person name="Izuno A."/>
            <person name="Isagi Y."/>
            <person name="Lee S.L."/>
            <person name="Shimizu K.K."/>
        </authorList>
    </citation>
    <scope>NUCLEOTIDE SEQUENCE [LARGE SCALE GENOMIC DNA]</scope>
    <source>
        <strain evidence="12">214</strain>
    </source>
</reference>
<dbReference type="EMBL" id="BPVZ01000367">
    <property type="protein sequence ID" value="GKV50437.1"/>
    <property type="molecule type" value="Genomic_DNA"/>
</dbReference>
<evidence type="ECO:0000256" key="4">
    <source>
        <dbReference type="ARBA" id="ARBA00022617"/>
    </source>
</evidence>
<comment type="subcellular location">
    <subcellularLocation>
        <location evidence="2">Membrane</location>
        <topology evidence="2">Single-pass membrane protein</topology>
    </subcellularLocation>
</comment>
<keyword evidence="5" id="KW-0812">Transmembrane</keyword>
<keyword evidence="8" id="KW-0560">Oxidoreductase</keyword>
<comment type="similarity">
    <text evidence="3">Belongs to the cytochrome P450 family.</text>
</comment>
<keyword evidence="13" id="KW-1185">Reference proteome</keyword>
<dbReference type="InterPro" id="IPR036396">
    <property type="entry name" value="Cyt_P450_sf"/>
</dbReference>
<dbReference type="AlphaFoldDB" id="A0AAV5MPB9"/>
<accession>A0AAV5MPB9</accession>
<keyword evidence="6" id="KW-0479">Metal-binding</keyword>
<dbReference type="GO" id="GO:0004497">
    <property type="term" value="F:monooxygenase activity"/>
    <property type="evidence" value="ECO:0007669"/>
    <property type="project" value="UniProtKB-KW"/>
</dbReference>
<dbReference type="Proteomes" id="UP001054252">
    <property type="component" value="Unassembled WGS sequence"/>
</dbReference>
<protein>
    <recommendedName>
        <fullName evidence="14">Cytochrome P450</fullName>
    </recommendedName>
</protein>
<proteinExistence type="inferred from homology"/>
<evidence type="ECO:0000256" key="2">
    <source>
        <dbReference type="ARBA" id="ARBA00004167"/>
    </source>
</evidence>
<name>A0AAV5MPB9_9ROSI</name>
<evidence type="ECO:0000256" key="5">
    <source>
        <dbReference type="ARBA" id="ARBA00022692"/>
    </source>
</evidence>
<evidence type="ECO:0000256" key="8">
    <source>
        <dbReference type="ARBA" id="ARBA00023002"/>
    </source>
</evidence>
<evidence type="ECO:0000256" key="7">
    <source>
        <dbReference type="ARBA" id="ARBA00022989"/>
    </source>
</evidence>
<keyword evidence="7" id="KW-1133">Transmembrane helix</keyword>
<dbReference type="InterPro" id="IPR002401">
    <property type="entry name" value="Cyt_P450_E_grp-I"/>
</dbReference>
<dbReference type="InterPro" id="IPR052306">
    <property type="entry name" value="CYP450_71D"/>
</dbReference>
<dbReference type="InterPro" id="IPR001128">
    <property type="entry name" value="Cyt_P450"/>
</dbReference>
<evidence type="ECO:0000313" key="12">
    <source>
        <dbReference type="EMBL" id="GKV50437.1"/>
    </source>
</evidence>
<evidence type="ECO:0000256" key="1">
    <source>
        <dbReference type="ARBA" id="ARBA00001971"/>
    </source>
</evidence>
<evidence type="ECO:0000256" key="6">
    <source>
        <dbReference type="ARBA" id="ARBA00022723"/>
    </source>
</evidence>
<dbReference type="GO" id="GO:0020037">
    <property type="term" value="F:heme binding"/>
    <property type="evidence" value="ECO:0007669"/>
    <property type="project" value="InterPro"/>
</dbReference>
<keyword evidence="11" id="KW-0472">Membrane</keyword>
<evidence type="ECO:0000313" key="13">
    <source>
        <dbReference type="Proteomes" id="UP001054252"/>
    </source>
</evidence>
<dbReference type="SUPFAM" id="SSF48264">
    <property type="entry name" value="Cytochrome P450"/>
    <property type="match status" value="1"/>
</dbReference>
<dbReference type="Gene3D" id="1.10.630.10">
    <property type="entry name" value="Cytochrome P450"/>
    <property type="match status" value="2"/>
</dbReference>
<comment type="cofactor">
    <cofactor evidence="1">
        <name>heme</name>
        <dbReference type="ChEBI" id="CHEBI:30413"/>
    </cofactor>
</comment>
<evidence type="ECO:0000256" key="9">
    <source>
        <dbReference type="ARBA" id="ARBA00023004"/>
    </source>
</evidence>
<comment type="caution">
    <text evidence="12">The sequence shown here is derived from an EMBL/GenBank/DDBJ whole genome shotgun (WGS) entry which is preliminary data.</text>
</comment>
<evidence type="ECO:0000256" key="3">
    <source>
        <dbReference type="ARBA" id="ARBA00010617"/>
    </source>
</evidence>
<dbReference type="GO" id="GO:0005506">
    <property type="term" value="F:iron ion binding"/>
    <property type="evidence" value="ECO:0007669"/>
    <property type="project" value="InterPro"/>
</dbReference>
<keyword evidence="9" id="KW-0408">Iron</keyword>
<dbReference type="PRINTS" id="PR00463">
    <property type="entry name" value="EP450I"/>
</dbReference>
<evidence type="ECO:0000256" key="11">
    <source>
        <dbReference type="ARBA" id="ARBA00023136"/>
    </source>
</evidence>
<keyword evidence="10" id="KW-0503">Monooxygenase</keyword>
<sequence>MKLLHLIHAIMSPKSKNLHHKADGILENIIMEHKAKRASRWIEIDDLVYVLLDLQEHGKLEMPFKTDNIKAVIMDIFMGGDETSTVIVEWAMSEMLKNLRVVEKAQPEVRRVFPREGSADEAGIRELKYLNLVIKETLRLHPAEEKAEGAEKFLPERFLDSTADYKGSGFEFIPFGAGRRMCVRISSAPAIIEPEPANLLYHFDWKLPEGQNPENFDMTEDFRGVARRKHDLWLVPIP</sequence>
<evidence type="ECO:0008006" key="14">
    <source>
        <dbReference type="Google" id="ProtNLM"/>
    </source>
</evidence>
<dbReference type="GO" id="GO:0016020">
    <property type="term" value="C:membrane"/>
    <property type="evidence" value="ECO:0007669"/>
    <property type="project" value="UniProtKB-SubCell"/>
</dbReference>
<dbReference type="Pfam" id="PF00067">
    <property type="entry name" value="p450"/>
    <property type="match status" value="2"/>
</dbReference>
<dbReference type="PANTHER" id="PTHR47953:SF19">
    <property type="entry name" value="OS06G0641600 PROTEIN"/>
    <property type="match status" value="1"/>
</dbReference>
<evidence type="ECO:0000256" key="10">
    <source>
        <dbReference type="ARBA" id="ARBA00023033"/>
    </source>
</evidence>
<dbReference type="GO" id="GO:0016705">
    <property type="term" value="F:oxidoreductase activity, acting on paired donors, with incorporation or reduction of molecular oxygen"/>
    <property type="evidence" value="ECO:0007669"/>
    <property type="project" value="InterPro"/>
</dbReference>
<gene>
    <name evidence="12" type="ORF">SLEP1_g57140</name>
</gene>
<keyword evidence="4" id="KW-0349">Heme</keyword>